<accession>A0A1H7PDP7</accession>
<dbReference type="InterPro" id="IPR046947">
    <property type="entry name" value="LytR-like"/>
</dbReference>
<dbReference type="PANTHER" id="PTHR37299">
    <property type="entry name" value="TRANSCRIPTIONAL REGULATOR-RELATED"/>
    <property type="match status" value="1"/>
</dbReference>
<protein>
    <submittedName>
        <fullName evidence="2">LytTr DNA-binding domain-containing protein</fullName>
    </submittedName>
</protein>
<gene>
    <name evidence="2" type="ORF">SAMN04488099_11916</name>
</gene>
<sequence length="145" mass="17242">MKLNLTEDRSLKEAVIDITYNMFDRRIQKIVDTINMGNVKLEGVLKDKQYYLVSHDVCYFESVDGRSFIYTESDVYESKEKLYELEEKLKGTSFVKINKQTLLNMDYLASVAPMENYRLEASLKNEEKLIISRHYMREVKRYLNI</sequence>
<dbReference type="InterPro" id="IPR007492">
    <property type="entry name" value="LytTR_DNA-bd_dom"/>
</dbReference>
<dbReference type="GO" id="GO:0000156">
    <property type="term" value="F:phosphorelay response regulator activity"/>
    <property type="evidence" value="ECO:0007669"/>
    <property type="project" value="InterPro"/>
</dbReference>
<dbReference type="GO" id="GO:0003677">
    <property type="term" value="F:DNA binding"/>
    <property type="evidence" value="ECO:0007669"/>
    <property type="project" value="UniProtKB-KW"/>
</dbReference>
<dbReference type="Proteomes" id="UP000199081">
    <property type="component" value="Unassembled WGS sequence"/>
</dbReference>
<feature type="domain" description="HTH LytTR-type" evidence="1">
    <location>
        <begin position="41"/>
        <end position="145"/>
    </location>
</feature>
<proteinExistence type="predicted"/>
<dbReference type="RefSeq" id="WP_091482916.1">
    <property type="nucleotide sequence ID" value="NZ_BJYC01000023.1"/>
</dbReference>
<dbReference type="Pfam" id="PF04397">
    <property type="entry name" value="LytTR"/>
    <property type="match status" value="1"/>
</dbReference>
<organism evidence="2 3">
    <name type="scientific">Alkalibacterium pelagium</name>
    <dbReference type="NCBI Taxonomy" id="426702"/>
    <lineage>
        <taxon>Bacteria</taxon>
        <taxon>Bacillati</taxon>
        <taxon>Bacillota</taxon>
        <taxon>Bacilli</taxon>
        <taxon>Lactobacillales</taxon>
        <taxon>Carnobacteriaceae</taxon>
        <taxon>Alkalibacterium</taxon>
    </lineage>
</organism>
<evidence type="ECO:0000313" key="3">
    <source>
        <dbReference type="Proteomes" id="UP000199081"/>
    </source>
</evidence>
<dbReference type="OrthoDB" id="9808614at2"/>
<dbReference type="Gene3D" id="2.40.50.1020">
    <property type="entry name" value="LytTr DNA-binding domain"/>
    <property type="match status" value="1"/>
</dbReference>
<reference evidence="3" key="1">
    <citation type="submission" date="2016-10" db="EMBL/GenBank/DDBJ databases">
        <authorList>
            <person name="Varghese N."/>
            <person name="Submissions S."/>
        </authorList>
    </citation>
    <scope>NUCLEOTIDE SEQUENCE [LARGE SCALE GENOMIC DNA]</scope>
    <source>
        <strain evidence="3">DSM 19183</strain>
    </source>
</reference>
<dbReference type="STRING" id="426702.SAMN04488099_11916"/>
<dbReference type="AlphaFoldDB" id="A0A1H7PDP7"/>
<name>A0A1H7PDP7_9LACT</name>
<keyword evidence="2" id="KW-0238">DNA-binding</keyword>
<dbReference type="PANTHER" id="PTHR37299:SF4">
    <property type="entry name" value="TRANSCRIPTIONAL REGULATOR"/>
    <property type="match status" value="1"/>
</dbReference>
<evidence type="ECO:0000313" key="2">
    <source>
        <dbReference type="EMBL" id="SEL33207.1"/>
    </source>
</evidence>
<dbReference type="EMBL" id="FNZU01000019">
    <property type="protein sequence ID" value="SEL33207.1"/>
    <property type="molecule type" value="Genomic_DNA"/>
</dbReference>
<dbReference type="SMART" id="SM00850">
    <property type="entry name" value="LytTR"/>
    <property type="match status" value="1"/>
</dbReference>
<keyword evidence="3" id="KW-1185">Reference proteome</keyword>
<dbReference type="PROSITE" id="PS50930">
    <property type="entry name" value="HTH_LYTTR"/>
    <property type="match status" value="1"/>
</dbReference>
<evidence type="ECO:0000259" key="1">
    <source>
        <dbReference type="PROSITE" id="PS50930"/>
    </source>
</evidence>